<accession>A0A223I0I5</accession>
<dbReference type="GeneID" id="93863560"/>
<dbReference type="OMA" id="MSEKHQA"/>
<dbReference type="RefSeq" id="WP_013297206.1">
    <property type="nucleotide sequence ID" value="NZ_CP016893.1"/>
</dbReference>
<sequence>MEEMRKRFEEASKILRQTVDISFAEYAKDKSTKNEIVKLWQETINDFLQYAVKMSEKHQAKDLYKSIARTLIFGK</sequence>
<evidence type="ECO:0000313" key="2">
    <source>
        <dbReference type="Proteomes" id="UP000214975"/>
    </source>
</evidence>
<dbReference type="Proteomes" id="UP000214975">
    <property type="component" value="Chromosome"/>
</dbReference>
<gene>
    <name evidence="1" type="ORF">Thert_02323</name>
</gene>
<evidence type="ECO:0000313" key="1">
    <source>
        <dbReference type="EMBL" id="AST58238.1"/>
    </source>
</evidence>
<dbReference type="AlphaFoldDB" id="A0A223I0I5"/>
<organism evidence="1 2">
    <name type="scientific">Thermoanaerobacterium thermosaccharolyticum</name>
    <name type="common">Clostridium thermosaccharolyticum</name>
    <dbReference type="NCBI Taxonomy" id="1517"/>
    <lineage>
        <taxon>Bacteria</taxon>
        <taxon>Bacillati</taxon>
        <taxon>Bacillota</taxon>
        <taxon>Clostridia</taxon>
        <taxon>Thermoanaerobacterales</taxon>
        <taxon>Thermoanaerobacteraceae</taxon>
        <taxon>Thermoanaerobacterium</taxon>
    </lineage>
</organism>
<reference evidence="1 2" key="1">
    <citation type="submission" date="2016-08" db="EMBL/GenBank/DDBJ databases">
        <title>A novel genetic cassette of butanologenic Thermoanaerobacterium thermosaccharolyticum that directly convert cellulose to butanol.</title>
        <authorList>
            <person name="Li T."/>
            <person name="He J."/>
        </authorList>
    </citation>
    <scope>NUCLEOTIDE SEQUENCE [LARGE SCALE GENOMIC DNA]</scope>
    <source>
        <strain evidence="1 2">TG57</strain>
    </source>
</reference>
<protein>
    <submittedName>
        <fullName evidence="1">Uncharacterized protein</fullName>
    </submittedName>
</protein>
<dbReference type="EMBL" id="CP016893">
    <property type="protein sequence ID" value="AST58238.1"/>
    <property type="molecule type" value="Genomic_DNA"/>
</dbReference>
<name>A0A223I0I5_THETR</name>
<proteinExistence type="predicted"/>